<evidence type="ECO:0000256" key="2">
    <source>
        <dbReference type="ARBA" id="ARBA00023125"/>
    </source>
</evidence>
<organism evidence="5 6">
    <name type="scientific">Cellulomonas xylanilytica</name>
    <dbReference type="NCBI Taxonomy" id="233583"/>
    <lineage>
        <taxon>Bacteria</taxon>
        <taxon>Bacillati</taxon>
        <taxon>Actinomycetota</taxon>
        <taxon>Actinomycetes</taxon>
        <taxon>Micrococcales</taxon>
        <taxon>Cellulomonadaceae</taxon>
        <taxon>Cellulomonas</taxon>
    </lineage>
</organism>
<comment type="caution">
    <text evidence="5">The sequence shown here is derived from an EMBL/GenBank/DDBJ whole genome shotgun (WGS) entry which is preliminary data.</text>
</comment>
<dbReference type="SUPFAM" id="SSF47413">
    <property type="entry name" value="lambda repressor-like DNA-binding domains"/>
    <property type="match status" value="1"/>
</dbReference>
<keyword evidence="1" id="KW-0805">Transcription regulation</keyword>
<sequence>MVDNIPVHVDPARPAAPTLEQVAERAGVSRSTASRAINGGLRVSPEALASVEAAVTDLGYTPNRAARSLVTKRTDSIALVVPEPDERVLSDPFFAGTLNGLSTSLADSDMQVVLVIARPGESERTVRYLRNGHVDGAIVVSHHANDELDRALQLSRVPNVFVGRPLSADERDVQYVDTDNVEGGRLATQHLIDRGCRRIATIAGPEDMSAGIDRLTGWRNAIRAAGMPDDAVVRGDFTMASGTIAARELLARFPDVDAIFIASDLMAAGALSVLAEHGREVPNDIAVVGYDNLGVAASTTPPLTSVIQPVVAMARAAGARLLDQLNGAPPSPPLIFAPELVIRASA</sequence>
<dbReference type="Proteomes" id="UP000321118">
    <property type="component" value="Unassembled WGS sequence"/>
</dbReference>
<dbReference type="SMART" id="SM00354">
    <property type="entry name" value="HTH_LACI"/>
    <property type="match status" value="1"/>
</dbReference>
<dbReference type="Pfam" id="PF00356">
    <property type="entry name" value="LacI"/>
    <property type="match status" value="1"/>
</dbReference>
<evidence type="ECO:0000313" key="5">
    <source>
        <dbReference type="EMBL" id="GEK21691.1"/>
    </source>
</evidence>
<dbReference type="InterPro" id="IPR000843">
    <property type="entry name" value="HTH_LacI"/>
</dbReference>
<dbReference type="PANTHER" id="PTHR30146:SF109">
    <property type="entry name" value="HTH-TYPE TRANSCRIPTIONAL REGULATOR GALS"/>
    <property type="match status" value="1"/>
</dbReference>
<dbReference type="GO" id="GO:0003700">
    <property type="term" value="F:DNA-binding transcription factor activity"/>
    <property type="evidence" value="ECO:0007669"/>
    <property type="project" value="TreeGrafter"/>
</dbReference>
<dbReference type="PROSITE" id="PS50932">
    <property type="entry name" value="HTH_LACI_2"/>
    <property type="match status" value="1"/>
</dbReference>
<dbReference type="Gene3D" id="3.40.50.2300">
    <property type="match status" value="2"/>
</dbReference>
<keyword evidence="2" id="KW-0238">DNA-binding</keyword>
<dbReference type="OrthoDB" id="4268837at2"/>
<feature type="domain" description="HTH lacI-type" evidence="4">
    <location>
        <begin position="17"/>
        <end position="71"/>
    </location>
</feature>
<dbReference type="EMBL" id="BJUB01000006">
    <property type="protein sequence ID" value="GEK21691.1"/>
    <property type="molecule type" value="Genomic_DNA"/>
</dbReference>
<dbReference type="Pfam" id="PF13377">
    <property type="entry name" value="Peripla_BP_3"/>
    <property type="match status" value="1"/>
</dbReference>
<dbReference type="InterPro" id="IPR010982">
    <property type="entry name" value="Lambda_DNA-bd_dom_sf"/>
</dbReference>
<dbReference type="AlphaFoldDB" id="A0A510V6Y9"/>
<dbReference type="InterPro" id="IPR046335">
    <property type="entry name" value="LacI/GalR-like_sensor"/>
</dbReference>
<evidence type="ECO:0000256" key="3">
    <source>
        <dbReference type="ARBA" id="ARBA00023163"/>
    </source>
</evidence>
<protein>
    <submittedName>
        <fullName evidence="5">LacI family transcriptional regulator</fullName>
    </submittedName>
</protein>
<dbReference type="InterPro" id="IPR028082">
    <property type="entry name" value="Peripla_BP_I"/>
</dbReference>
<dbReference type="PANTHER" id="PTHR30146">
    <property type="entry name" value="LACI-RELATED TRANSCRIPTIONAL REPRESSOR"/>
    <property type="match status" value="1"/>
</dbReference>
<keyword evidence="6" id="KW-1185">Reference proteome</keyword>
<dbReference type="RefSeq" id="WP_146927477.1">
    <property type="nucleotide sequence ID" value="NZ_BJUB01000006.1"/>
</dbReference>
<gene>
    <name evidence="5" type="ORF">CXY01_22110</name>
</gene>
<reference evidence="5 6" key="1">
    <citation type="submission" date="2019-07" db="EMBL/GenBank/DDBJ databases">
        <title>Whole genome shotgun sequence of Cellulomonas xylanilytica NBRC 101102.</title>
        <authorList>
            <person name="Hosoyama A."/>
            <person name="Uohara A."/>
            <person name="Ohji S."/>
            <person name="Ichikawa N."/>
        </authorList>
    </citation>
    <scope>NUCLEOTIDE SEQUENCE [LARGE SCALE GENOMIC DNA]</scope>
    <source>
        <strain evidence="5 6">NBRC 101102</strain>
    </source>
</reference>
<dbReference type="SUPFAM" id="SSF53822">
    <property type="entry name" value="Periplasmic binding protein-like I"/>
    <property type="match status" value="1"/>
</dbReference>
<evidence type="ECO:0000259" key="4">
    <source>
        <dbReference type="PROSITE" id="PS50932"/>
    </source>
</evidence>
<dbReference type="GO" id="GO:0000976">
    <property type="term" value="F:transcription cis-regulatory region binding"/>
    <property type="evidence" value="ECO:0007669"/>
    <property type="project" value="TreeGrafter"/>
</dbReference>
<keyword evidence="3" id="KW-0804">Transcription</keyword>
<evidence type="ECO:0000313" key="6">
    <source>
        <dbReference type="Proteomes" id="UP000321118"/>
    </source>
</evidence>
<dbReference type="CDD" id="cd01392">
    <property type="entry name" value="HTH_LacI"/>
    <property type="match status" value="1"/>
</dbReference>
<evidence type="ECO:0000256" key="1">
    <source>
        <dbReference type="ARBA" id="ARBA00023015"/>
    </source>
</evidence>
<dbReference type="CDD" id="cd06267">
    <property type="entry name" value="PBP1_LacI_sugar_binding-like"/>
    <property type="match status" value="1"/>
</dbReference>
<proteinExistence type="predicted"/>
<name>A0A510V6Y9_9CELL</name>
<dbReference type="Gene3D" id="1.10.260.40">
    <property type="entry name" value="lambda repressor-like DNA-binding domains"/>
    <property type="match status" value="1"/>
</dbReference>
<accession>A0A510V6Y9</accession>